<organism evidence="2 3">
    <name type="scientific">Portunus trituberculatus</name>
    <name type="common">Swimming crab</name>
    <name type="synonym">Neptunus trituberculatus</name>
    <dbReference type="NCBI Taxonomy" id="210409"/>
    <lineage>
        <taxon>Eukaryota</taxon>
        <taxon>Metazoa</taxon>
        <taxon>Ecdysozoa</taxon>
        <taxon>Arthropoda</taxon>
        <taxon>Crustacea</taxon>
        <taxon>Multicrustacea</taxon>
        <taxon>Malacostraca</taxon>
        <taxon>Eumalacostraca</taxon>
        <taxon>Eucarida</taxon>
        <taxon>Decapoda</taxon>
        <taxon>Pleocyemata</taxon>
        <taxon>Brachyura</taxon>
        <taxon>Eubrachyura</taxon>
        <taxon>Portunoidea</taxon>
        <taxon>Portunidae</taxon>
        <taxon>Portuninae</taxon>
        <taxon>Portunus</taxon>
    </lineage>
</organism>
<accession>A0A5B7I2E2</accession>
<keyword evidence="1" id="KW-0472">Membrane</keyword>
<keyword evidence="1" id="KW-0812">Transmembrane</keyword>
<evidence type="ECO:0000313" key="2">
    <source>
        <dbReference type="EMBL" id="MPC77882.1"/>
    </source>
</evidence>
<dbReference type="Proteomes" id="UP000324222">
    <property type="component" value="Unassembled WGS sequence"/>
</dbReference>
<keyword evidence="1" id="KW-1133">Transmembrane helix</keyword>
<dbReference type="EMBL" id="VSRR010046997">
    <property type="protein sequence ID" value="MPC77882.1"/>
    <property type="molecule type" value="Genomic_DNA"/>
</dbReference>
<evidence type="ECO:0000256" key="1">
    <source>
        <dbReference type="SAM" id="Phobius"/>
    </source>
</evidence>
<dbReference type="AlphaFoldDB" id="A0A5B7I2E2"/>
<keyword evidence="3" id="KW-1185">Reference proteome</keyword>
<gene>
    <name evidence="2" type="ORF">E2C01_072351</name>
</gene>
<feature type="transmembrane region" description="Helical" evidence="1">
    <location>
        <begin position="83"/>
        <end position="100"/>
    </location>
</feature>
<sequence>MSCCLRLVSNFSSPFIALYTAIRSPLSLFCSKVVRPSIHSLSSYDCSLKLGESFVAALFILSSFLMCFFWFGDHIVAAYSNFGHIRVINSFFIISLSMYFL</sequence>
<proteinExistence type="predicted"/>
<comment type="caution">
    <text evidence="2">The sequence shown here is derived from an EMBL/GenBank/DDBJ whole genome shotgun (WGS) entry which is preliminary data.</text>
</comment>
<evidence type="ECO:0000313" key="3">
    <source>
        <dbReference type="Proteomes" id="UP000324222"/>
    </source>
</evidence>
<protein>
    <submittedName>
        <fullName evidence="2">Uncharacterized protein</fullName>
    </submittedName>
</protein>
<feature type="transmembrane region" description="Helical" evidence="1">
    <location>
        <begin position="54"/>
        <end position="71"/>
    </location>
</feature>
<name>A0A5B7I2E2_PORTR</name>
<reference evidence="2 3" key="1">
    <citation type="submission" date="2019-05" db="EMBL/GenBank/DDBJ databases">
        <title>Another draft genome of Portunus trituberculatus and its Hox gene families provides insights of decapod evolution.</title>
        <authorList>
            <person name="Jeong J.-H."/>
            <person name="Song I."/>
            <person name="Kim S."/>
            <person name="Choi T."/>
            <person name="Kim D."/>
            <person name="Ryu S."/>
            <person name="Kim W."/>
        </authorList>
    </citation>
    <scope>NUCLEOTIDE SEQUENCE [LARGE SCALE GENOMIC DNA]</scope>
    <source>
        <tissue evidence="2">Muscle</tissue>
    </source>
</reference>